<sequence>MSDAIRQYHIYSSRKKHFLHRTPEHCEKDMARRMPTISCPEHPDAPLVEDYHAGDMICPECGRVVGDRVVDVGTEWRTFSNEKSDKDPSRVGASENPLLDGGDLSTMIASGPGSESVTDEFGRPMYRNRRTLNSSDRALINAFREISQMADRLNLPKVIADRANNLFKQVHEGKTLKGRSNDAIASACMYIACRQEGVPRTFKEICAVSKISKKEIGRVFKLILKNLELNVELITTGDFMSRFCSHLNLPLTVQKAATQIAKRAVEMDLVPGRSPISIAAAAVYMASQASADKKSQKDIGDVAGVAEVTIRQSYKLMYPKAHLLFPEDFKFATPIEQLPAQ</sequence>
<evidence type="ECO:0000256" key="5">
    <source>
        <dbReference type="ARBA" id="ARBA00022737"/>
    </source>
</evidence>
<evidence type="ECO:0000256" key="10">
    <source>
        <dbReference type="ARBA" id="ARBA00023242"/>
    </source>
</evidence>
<dbReference type="PROSITE" id="PS51134">
    <property type="entry name" value="ZF_TFIIB"/>
    <property type="match status" value="1"/>
</dbReference>
<organism evidence="15 16">
    <name type="scientific">Pinctada imbricata</name>
    <name type="common">Atlantic pearl-oyster</name>
    <name type="synonym">Pinctada martensii</name>
    <dbReference type="NCBI Taxonomy" id="66713"/>
    <lineage>
        <taxon>Eukaryota</taxon>
        <taxon>Metazoa</taxon>
        <taxon>Spiralia</taxon>
        <taxon>Lophotrochozoa</taxon>
        <taxon>Mollusca</taxon>
        <taxon>Bivalvia</taxon>
        <taxon>Autobranchia</taxon>
        <taxon>Pteriomorphia</taxon>
        <taxon>Pterioida</taxon>
        <taxon>Pterioidea</taxon>
        <taxon>Pteriidae</taxon>
        <taxon>Pinctada</taxon>
    </lineage>
</organism>
<accession>A0AA88XKA1</accession>
<evidence type="ECO:0000313" key="15">
    <source>
        <dbReference type="EMBL" id="KAK3086990.1"/>
    </source>
</evidence>
<gene>
    <name evidence="15" type="ORF">FSP39_000088</name>
</gene>
<dbReference type="InterPro" id="IPR000812">
    <property type="entry name" value="TFIIB"/>
</dbReference>
<comment type="caution">
    <text evidence="15">The sequence shown here is derived from an EMBL/GenBank/DDBJ whole genome shotgun (WGS) entry which is preliminary data.</text>
</comment>
<protein>
    <recommendedName>
        <fullName evidence="3">Transcription initiation factor IIB</fullName>
    </recommendedName>
    <alternativeName>
        <fullName evidence="11">General transcription factor TFIIB</fullName>
    </alternativeName>
</protein>
<dbReference type="GO" id="GO:0097550">
    <property type="term" value="C:transcription preinitiation complex"/>
    <property type="evidence" value="ECO:0007669"/>
    <property type="project" value="TreeGrafter"/>
</dbReference>
<keyword evidence="4" id="KW-0479">Metal-binding</keyword>
<dbReference type="Pfam" id="PF00382">
    <property type="entry name" value="TFIIB"/>
    <property type="match status" value="2"/>
</dbReference>
<evidence type="ECO:0000256" key="11">
    <source>
        <dbReference type="ARBA" id="ARBA00031706"/>
    </source>
</evidence>
<dbReference type="EMBL" id="VSWD01000011">
    <property type="protein sequence ID" value="KAK3086990.1"/>
    <property type="molecule type" value="Genomic_DNA"/>
</dbReference>
<name>A0AA88XKA1_PINIB</name>
<evidence type="ECO:0000256" key="1">
    <source>
        <dbReference type="ARBA" id="ARBA00004123"/>
    </source>
</evidence>
<dbReference type="FunFam" id="1.10.472.10:FF:000019">
    <property type="entry name" value="transcription initiation factor IIB"/>
    <property type="match status" value="1"/>
</dbReference>
<feature type="compositionally biased region" description="Basic and acidic residues" evidence="13">
    <location>
        <begin position="80"/>
        <end position="89"/>
    </location>
</feature>
<dbReference type="SUPFAM" id="SSF57783">
    <property type="entry name" value="Zinc beta-ribbon"/>
    <property type="match status" value="1"/>
</dbReference>
<keyword evidence="8" id="KW-0805">Transcription regulation</keyword>
<evidence type="ECO:0000256" key="12">
    <source>
        <dbReference type="PROSITE-ProRule" id="PRU00469"/>
    </source>
</evidence>
<keyword evidence="16" id="KW-1185">Reference proteome</keyword>
<dbReference type="FunFam" id="2.20.25.10:FF:000037">
    <property type="entry name" value="Transcription initiation factor IIB"/>
    <property type="match status" value="1"/>
</dbReference>
<evidence type="ECO:0000256" key="6">
    <source>
        <dbReference type="ARBA" id="ARBA00022771"/>
    </source>
</evidence>
<dbReference type="SMART" id="SM00385">
    <property type="entry name" value="CYCLIN"/>
    <property type="match status" value="2"/>
</dbReference>
<reference evidence="15" key="1">
    <citation type="submission" date="2019-08" db="EMBL/GenBank/DDBJ databases">
        <title>The improved chromosome-level genome for the pearl oyster Pinctada fucata martensii using PacBio sequencing and Hi-C.</title>
        <authorList>
            <person name="Zheng Z."/>
        </authorList>
    </citation>
    <scope>NUCLEOTIDE SEQUENCE</scope>
    <source>
        <strain evidence="15">ZZ-2019</strain>
        <tissue evidence="15">Adductor muscle</tissue>
    </source>
</reference>
<dbReference type="Pfam" id="PF08271">
    <property type="entry name" value="Zn_Ribbon_TF"/>
    <property type="match status" value="1"/>
</dbReference>
<dbReference type="GO" id="GO:0005634">
    <property type="term" value="C:nucleus"/>
    <property type="evidence" value="ECO:0007669"/>
    <property type="project" value="UniProtKB-SubCell"/>
</dbReference>
<feature type="domain" description="TFIIB-type" evidence="14">
    <location>
        <begin position="35"/>
        <end position="66"/>
    </location>
</feature>
<dbReference type="PROSITE" id="PS00782">
    <property type="entry name" value="TFIIB"/>
    <property type="match status" value="2"/>
</dbReference>
<dbReference type="PRINTS" id="PR00685">
    <property type="entry name" value="TIFACTORIIB"/>
</dbReference>
<keyword evidence="10" id="KW-0539">Nucleus</keyword>
<dbReference type="InterPro" id="IPR013763">
    <property type="entry name" value="Cyclin-like_dom"/>
</dbReference>
<dbReference type="PANTHER" id="PTHR11618:SF13">
    <property type="entry name" value="TRANSCRIPTION INITIATION FACTOR IIB"/>
    <property type="match status" value="1"/>
</dbReference>
<dbReference type="GO" id="GO:0070897">
    <property type="term" value="P:transcription preinitiation complex assembly"/>
    <property type="evidence" value="ECO:0007669"/>
    <property type="project" value="InterPro"/>
</dbReference>
<proteinExistence type="inferred from homology"/>
<dbReference type="GO" id="GO:0006367">
    <property type="term" value="P:transcription initiation at RNA polymerase II promoter"/>
    <property type="evidence" value="ECO:0007669"/>
    <property type="project" value="TreeGrafter"/>
</dbReference>
<evidence type="ECO:0000256" key="3">
    <source>
        <dbReference type="ARBA" id="ARBA00013932"/>
    </source>
</evidence>
<keyword evidence="9" id="KW-0804">Transcription</keyword>
<dbReference type="InterPro" id="IPR013137">
    <property type="entry name" value="Znf_TFIIB"/>
</dbReference>
<dbReference type="CDD" id="cd20552">
    <property type="entry name" value="CYCLIN_TFIIB_rpt2"/>
    <property type="match status" value="1"/>
</dbReference>
<dbReference type="CDD" id="cd20551">
    <property type="entry name" value="CYCLIN_TFIIB_rpt1"/>
    <property type="match status" value="1"/>
</dbReference>
<evidence type="ECO:0000256" key="9">
    <source>
        <dbReference type="ARBA" id="ARBA00023163"/>
    </source>
</evidence>
<dbReference type="Gene3D" id="1.10.472.10">
    <property type="entry name" value="Cyclin-like"/>
    <property type="match status" value="2"/>
</dbReference>
<keyword evidence="5" id="KW-0677">Repeat</keyword>
<evidence type="ECO:0000256" key="8">
    <source>
        <dbReference type="ARBA" id="ARBA00023015"/>
    </source>
</evidence>
<feature type="region of interest" description="Disordered" evidence="13">
    <location>
        <begin position="80"/>
        <end position="122"/>
    </location>
</feature>
<evidence type="ECO:0000259" key="14">
    <source>
        <dbReference type="PROSITE" id="PS51134"/>
    </source>
</evidence>
<evidence type="ECO:0000256" key="2">
    <source>
        <dbReference type="ARBA" id="ARBA00010857"/>
    </source>
</evidence>
<dbReference type="InterPro" id="IPR023486">
    <property type="entry name" value="TFIIB_CS"/>
</dbReference>
<dbReference type="GO" id="GO:0016251">
    <property type="term" value="F:RNA polymerase II general transcription initiation factor activity"/>
    <property type="evidence" value="ECO:0007669"/>
    <property type="project" value="TreeGrafter"/>
</dbReference>
<comment type="similarity">
    <text evidence="2">Belongs to the TFIIB family.</text>
</comment>
<evidence type="ECO:0000256" key="7">
    <source>
        <dbReference type="ARBA" id="ARBA00022833"/>
    </source>
</evidence>
<dbReference type="AlphaFoldDB" id="A0AA88XKA1"/>
<evidence type="ECO:0000313" key="16">
    <source>
        <dbReference type="Proteomes" id="UP001186944"/>
    </source>
</evidence>
<keyword evidence="7" id="KW-0862">Zinc</keyword>
<comment type="subcellular location">
    <subcellularLocation>
        <location evidence="1">Nucleus</location>
    </subcellularLocation>
</comment>
<evidence type="ECO:0000256" key="4">
    <source>
        <dbReference type="ARBA" id="ARBA00022723"/>
    </source>
</evidence>
<dbReference type="Gene3D" id="2.20.25.10">
    <property type="match status" value="1"/>
</dbReference>
<dbReference type="PANTHER" id="PTHR11618">
    <property type="entry name" value="TRANSCRIPTION INITIATION FACTOR IIB-RELATED"/>
    <property type="match status" value="1"/>
</dbReference>
<evidence type="ECO:0000256" key="13">
    <source>
        <dbReference type="SAM" id="MobiDB-lite"/>
    </source>
</evidence>
<dbReference type="SUPFAM" id="SSF47954">
    <property type="entry name" value="Cyclin-like"/>
    <property type="match status" value="2"/>
</dbReference>
<dbReference type="FunFam" id="1.10.472.10:FF:000008">
    <property type="entry name" value="Transcription initiation factor IIB"/>
    <property type="match status" value="1"/>
</dbReference>
<dbReference type="InterPro" id="IPR036915">
    <property type="entry name" value="Cyclin-like_sf"/>
</dbReference>
<dbReference type="GO" id="GO:0008270">
    <property type="term" value="F:zinc ion binding"/>
    <property type="evidence" value="ECO:0007669"/>
    <property type="project" value="UniProtKB-KW"/>
</dbReference>
<dbReference type="GO" id="GO:0017025">
    <property type="term" value="F:TBP-class protein binding"/>
    <property type="evidence" value="ECO:0007669"/>
    <property type="project" value="InterPro"/>
</dbReference>
<keyword evidence="6 12" id="KW-0863">Zinc-finger</keyword>
<dbReference type="InterPro" id="IPR013150">
    <property type="entry name" value="TFIIB_cyclin"/>
</dbReference>
<dbReference type="Proteomes" id="UP001186944">
    <property type="component" value="Unassembled WGS sequence"/>
</dbReference>